<keyword evidence="3" id="KW-0731">Sigma factor</keyword>
<evidence type="ECO:0000256" key="2">
    <source>
        <dbReference type="ARBA" id="ARBA00023015"/>
    </source>
</evidence>
<dbReference type="InterPro" id="IPR007627">
    <property type="entry name" value="RNA_pol_sigma70_r2"/>
</dbReference>
<gene>
    <name evidence="7" type="ORF">JKG61_00445</name>
</gene>
<dbReference type="PANTHER" id="PTHR43133:SF46">
    <property type="entry name" value="RNA POLYMERASE SIGMA-70 FACTOR ECF SUBFAMILY"/>
    <property type="match status" value="1"/>
</dbReference>
<feature type="domain" description="HTH luxR-type" evidence="6">
    <location>
        <begin position="130"/>
        <end position="190"/>
    </location>
</feature>
<dbReference type="InterPro" id="IPR013325">
    <property type="entry name" value="RNA_pol_sigma_r2"/>
</dbReference>
<evidence type="ECO:0000313" key="8">
    <source>
        <dbReference type="Proteomes" id="UP000625283"/>
    </source>
</evidence>
<evidence type="ECO:0000256" key="4">
    <source>
        <dbReference type="ARBA" id="ARBA00023125"/>
    </source>
</evidence>
<evidence type="ECO:0000313" key="7">
    <source>
        <dbReference type="EMBL" id="MBL1407209.1"/>
    </source>
</evidence>
<name>A0ABS1QXP5_9SPHI</name>
<keyword evidence="4" id="KW-0238">DNA-binding</keyword>
<evidence type="ECO:0000256" key="3">
    <source>
        <dbReference type="ARBA" id="ARBA00023082"/>
    </source>
</evidence>
<dbReference type="SUPFAM" id="SSF88946">
    <property type="entry name" value="Sigma2 domain of RNA polymerase sigma factors"/>
    <property type="match status" value="1"/>
</dbReference>
<dbReference type="Pfam" id="PF04542">
    <property type="entry name" value="Sigma70_r2"/>
    <property type="match status" value="1"/>
</dbReference>
<dbReference type="SUPFAM" id="SSF88659">
    <property type="entry name" value="Sigma3 and sigma4 domains of RNA polymerase sigma factors"/>
    <property type="match status" value="1"/>
</dbReference>
<dbReference type="Gene3D" id="1.10.1740.10">
    <property type="match status" value="1"/>
</dbReference>
<dbReference type="Proteomes" id="UP000625283">
    <property type="component" value="Unassembled WGS sequence"/>
</dbReference>
<dbReference type="InterPro" id="IPR014284">
    <property type="entry name" value="RNA_pol_sigma-70_dom"/>
</dbReference>
<organism evidence="7 8">
    <name type="scientific">Sphingobacterium faecale</name>
    <dbReference type="NCBI Taxonomy" id="2803775"/>
    <lineage>
        <taxon>Bacteria</taxon>
        <taxon>Pseudomonadati</taxon>
        <taxon>Bacteroidota</taxon>
        <taxon>Sphingobacteriia</taxon>
        <taxon>Sphingobacteriales</taxon>
        <taxon>Sphingobacteriaceae</taxon>
        <taxon>Sphingobacterium</taxon>
    </lineage>
</organism>
<evidence type="ECO:0000256" key="1">
    <source>
        <dbReference type="ARBA" id="ARBA00010641"/>
    </source>
</evidence>
<dbReference type="RefSeq" id="WP_202101030.1">
    <property type="nucleotide sequence ID" value="NZ_JAERTY010000001.1"/>
</dbReference>
<evidence type="ECO:0000256" key="5">
    <source>
        <dbReference type="ARBA" id="ARBA00023163"/>
    </source>
</evidence>
<keyword evidence="8" id="KW-1185">Reference proteome</keyword>
<dbReference type="PANTHER" id="PTHR43133">
    <property type="entry name" value="RNA POLYMERASE ECF-TYPE SIGMA FACTO"/>
    <property type="match status" value="1"/>
</dbReference>
<dbReference type="InterPro" id="IPR014327">
    <property type="entry name" value="RNA_pol_sigma70_bacteroid"/>
</dbReference>
<keyword evidence="2" id="KW-0805">Transcription regulation</keyword>
<protein>
    <submittedName>
        <fullName evidence="7">RNA polymerase sigma-70 factor</fullName>
    </submittedName>
</protein>
<evidence type="ECO:0000259" key="6">
    <source>
        <dbReference type="SMART" id="SM00421"/>
    </source>
</evidence>
<dbReference type="InterPro" id="IPR007630">
    <property type="entry name" value="RNA_pol_sigma70_r4"/>
</dbReference>
<dbReference type="NCBIfam" id="TIGR02937">
    <property type="entry name" value="sigma70-ECF"/>
    <property type="match status" value="1"/>
</dbReference>
<dbReference type="NCBIfam" id="TIGR02985">
    <property type="entry name" value="Sig70_bacteroi1"/>
    <property type="match status" value="1"/>
</dbReference>
<dbReference type="InterPro" id="IPR039425">
    <property type="entry name" value="RNA_pol_sigma-70-like"/>
</dbReference>
<reference evidence="7 8" key="1">
    <citation type="submission" date="2021-01" db="EMBL/GenBank/DDBJ databases">
        <title>C459-1 draft genome sequence.</title>
        <authorList>
            <person name="Zhang X.-F."/>
        </authorList>
    </citation>
    <scope>NUCLEOTIDE SEQUENCE [LARGE SCALE GENOMIC DNA]</scope>
    <source>
        <strain evidence="8">C459-1</strain>
    </source>
</reference>
<dbReference type="InterPro" id="IPR000792">
    <property type="entry name" value="Tscrpt_reg_LuxR_C"/>
</dbReference>
<proteinExistence type="inferred from homology"/>
<dbReference type="InterPro" id="IPR036388">
    <property type="entry name" value="WH-like_DNA-bd_sf"/>
</dbReference>
<accession>A0ABS1QXP5</accession>
<sequence length="196" mass="23324">MNSYIEYSDEELAILLSQDDQGAFQYIFEKWHKKLYHFCIRYLQNAEQSEEAVHDTLIKLWTTRHKLDPNQSLEGLLYTICKRLCLNRIREATRFSAAAEELWLNYLDRSNSTEEFINLVELQKFTDQAVQKLTKQQQLVFKMSRYEGLSQQEIADKLNISKETVKKHSAEALKSLRLQFDSYFQLAIIFMLFNKF</sequence>
<dbReference type="InterPro" id="IPR013324">
    <property type="entry name" value="RNA_pol_sigma_r3/r4-like"/>
</dbReference>
<dbReference type="SMART" id="SM00421">
    <property type="entry name" value="HTH_LUXR"/>
    <property type="match status" value="1"/>
</dbReference>
<comment type="caution">
    <text evidence="7">The sequence shown here is derived from an EMBL/GenBank/DDBJ whole genome shotgun (WGS) entry which is preliminary data.</text>
</comment>
<keyword evidence="5" id="KW-0804">Transcription</keyword>
<dbReference type="CDD" id="cd06171">
    <property type="entry name" value="Sigma70_r4"/>
    <property type="match status" value="1"/>
</dbReference>
<dbReference type="PRINTS" id="PR00038">
    <property type="entry name" value="HTHLUXR"/>
</dbReference>
<dbReference type="Gene3D" id="1.10.10.10">
    <property type="entry name" value="Winged helix-like DNA-binding domain superfamily/Winged helix DNA-binding domain"/>
    <property type="match status" value="1"/>
</dbReference>
<comment type="similarity">
    <text evidence="1">Belongs to the sigma-70 factor family. ECF subfamily.</text>
</comment>
<dbReference type="EMBL" id="JAERTY010000001">
    <property type="protein sequence ID" value="MBL1407209.1"/>
    <property type="molecule type" value="Genomic_DNA"/>
</dbReference>
<dbReference type="Pfam" id="PF04545">
    <property type="entry name" value="Sigma70_r4"/>
    <property type="match status" value="1"/>
</dbReference>